<gene>
    <name evidence="9" type="ORF">MUG84_21060</name>
</gene>
<proteinExistence type="inferred from homology"/>
<keyword evidence="3" id="KW-1003">Cell membrane</keyword>
<sequence length="298" mass="33787">MINIKKTAGDKVVDALLYMIMLLIMIATLYPFWTQIVISLDGADTEGTAYATGLVLFPKQWTFESYKLAMEFDELWRGYWNTIVRTTVGVVLSVFFTAVSSYPLAKKDLPFNRMLTSFILFTMLFGGGLIPTYLIIKELHMLNTIWVLVIPGMIGSFNVLIMRNFFRSIPHELEESARVDGAGYLRIFAQIVIPLSKPVLATIALWVGVGHWNAWFDSMIYISDPHKQVLQIVLRKIIIQNDMTDINNVIQNIGKETIFSGRQLQATVVMLSIIPMLVVYPFIQKYFVKGVMIGAIKG</sequence>
<feature type="transmembrane region" description="Helical" evidence="7">
    <location>
        <begin position="117"/>
        <end position="136"/>
    </location>
</feature>
<dbReference type="EMBL" id="JALIRP010000009">
    <property type="protein sequence ID" value="MCJ8014205.1"/>
    <property type="molecule type" value="Genomic_DNA"/>
</dbReference>
<evidence type="ECO:0000256" key="2">
    <source>
        <dbReference type="ARBA" id="ARBA00022448"/>
    </source>
</evidence>
<accession>A0A9X2B4P8</accession>
<dbReference type="CDD" id="cd06261">
    <property type="entry name" value="TM_PBP2"/>
    <property type="match status" value="1"/>
</dbReference>
<feature type="transmembrane region" description="Helical" evidence="7">
    <location>
        <begin position="187"/>
        <end position="209"/>
    </location>
</feature>
<protein>
    <submittedName>
        <fullName evidence="9">Carbohydrate ABC transporter permease</fullName>
    </submittedName>
</protein>
<reference evidence="9" key="1">
    <citation type="submission" date="2022-04" db="EMBL/GenBank/DDBJ databases">
        <title>Paenibacillus mangrovi sp. nov., a novel endophytic bacterium isolated from bark of Kandelia candel.</title>
        <authorList>
            <person name="Tuo L."/>
        </authorList>
    </citation>
    <scope>NUCLEOTIDE SEQUENCE</scope>
    <source>
        <strain evidence="9">KQZ6P-2</strain>
    </source>
</reference>
<dbReference type="PANTHER" id="PTHR43744:SF9">
    <property type="entry name" value="POLYGALACTURONAN_RHAMNOGALACTURONAN TRANSPORT SYSTEM PERMEASE PROTEIN YTCP"/>
    <property type="match status" value="1"/>
</dbReference>
<evidence type="ECO:0000256" key="7">
    <source>
        <dbReference type="RuleBase" id="RU363032"/>
    </source>
</evidence>
<dbReference type="Gene3D" id="1.10.3720.10">
    <property type="entry name" value="MetI-like"/>
    <property type="match status" value="1"/>
</dbReference>
<feature type="transmembrane region" description="Helical" evidence="7">
    <location>
        <begin position="12"/>
        <end position="33"/>
    </location>
</feature>
<keyword evidence="6 7" id="KW-0472">Membrane</keyword>
<evidence type="ECO:0000313" key="9">
    <source>
        <dbReference type="EMBL" id="MCJ8014205.1"/>
    </source>
</evidence>
<comment type="similarity">
    <text evidence="7">Belongs to the binding-protein-dependent transport system permease family.</text>
</comment>
<dbReference type="Proteomes" id="UP001139347">
    <property type="component" value="Unassembled WGS sequence"/>
</dbReference>
<evidence type="ECO:0000256" key="1">
    <source>
        <dbReference type="ARBA" id="ARBA00004651"/>
    </source>
</evidence>
<keyword evidence="10" id="KW-1185">Reference proteome</keyword>
<name>A0A9X2B4P8_9BACL</name>
<evidence type="ECO:0000256" key="3">
    <source>
        <dbReference type="ARBA" id="ARBA00022475"/>
    </source>
</evidence>
<comment type="subcellular location">
    <subcellularLocation>
        <location evidence="1 7">Cell membrane</location>
        <topology evidence="1 7">Multi-pass membrane protein</topology>
    </subcellularLocation>
</comment>
<dbReference type="GO" id="GO:0055085">
    <property type="term" value="P:transmembrane transport"/>
    <property type="evidence" value="ECO:0007669"/>
    <property type="project" value="InterPro"/>
</dbReference>
<feature type="transmembrane region" description="Helical" evidence="7">
    <location>
        <begin position="142"/>
        <end position="166"/>
    </location>
</feature>
<organism evidence="9 10">
    <name type="scientific">Paenibacillus mangrovi</name>
    <dbReference type="NCBI Taxonomy" id="2931978"/>
    <lineage>
        <taxon>Bacteria</taxon>
        <taxon>Bacillati</taxon>
        <taxon>Bacillota</taxon>
        <taxon>Bacilli</taxon>
        <taxon>Bacillales</taxon>
        <taxon>Paenibacillaceae</taxon>
        <taxon>Paenibacillus</taxon>
    </lineage>
</organism>
<dbReference type="SUPFAM" id="SSF161098">
    <property type="entry name" value="MetI-like"/>
    <property type="match status" value="1"/>
</dbReference>
<evidence type="ECO:0000256" key="5">
    <source>
        <dbReference type="ARBA" id="ARBA00022989"/>
    </source>
</evidence>
<comment type="caution">
    <text evidence="9">The sequence shown here is derived from an EMBL/GenBank/DDBJ whole genome shotgun (WGS) entry which is preliminary data.</text>
</comment>
<keyword evidence="5 7" id="KW-1133">Transmembrane helix</keyword>
<evidence type="ECO:0000256" key="6">
    <source>
        <dbReference type="ARBA" id="ARBA00023136"/>
    </source>
</evidence>
<evidence type="ECO:0000256" key="4">
    <source>
        <dbReference type="ARBA" id="ARBA00022692"/>
    </source>
</evidence>
<dbReference type="PANTHER" id="PTHR43744">
    <property type="entry name" value="ABC TRANSPORTER PERMEASE PROTEIN MG189-RELATED-RELATED"/>
    <property type="match status" value="1"/>
</dbReference>
<keyword evidence="4 7" id="KW-0812">Transmembrane</keyword>
<feature type="transmembrane region" description="Helical" evidence="7">
    <location>
        <begin position="264"/>
        <end position="283"/>
    </location>
</feature>
<feature type="transmembrane region" description="Helical" evidence="7">
    <location>
        <begin position="83"/>
        <end position="105"/>
    </location>
</feature>
<dbReference type="Pfam" id="PF00528">
    <property type="entry name" value="BPD_transp_1"/>
    <property type="match status" value="1"/>
</dbReference>
<keyword evidence="2 7" id="KW-0813">Transport</keyword>
<dbReference type="PROSITE" id="PS50928">
    <property type="entry name" value="ABC_TM1"/>
    <property type="match status" value="1"/>
</dbReference>
<dbReference type="AlphaFoldDB" id="A0A9X2B4P8"/>
<dbReference type="GO" id="GO:0005886">
    <property type="term" value="C:plasma membrane"/>
    <property type="evidence" value="ECO:0007669"/>
    <property type="project" value="UniProtKB-SubCell"/>
</dbReference>
<dbReference type="InterPro" id="IPR000515">
    <property type="entry name" value="MetI-like"/>
</dbReference>
<dbReference type="InterPro" id="IPR035906">
    <property type="entry name" value="MetI-like_sf"/>
</dbReference>
<feature type="domain" description="ABC transmembrane type-1" evidence="8">
    <location>
        <begin position="79"/>
        <end position="280"/>
    </location>
</feature>
<evidence type="ECO:0000259" key="8">
    <source>
        <dbReference type="PROSITE" id="PS50928"/>
    </source>
</evidence>
<dbReference type="RefSeq" id="WP_244728574.1">
    <property type="nucleotide sequence ID" value="NZ_JALIRP010000009.1"/>
</dbReference>
<evidence type="ECO:0000313" key="10">
    <source>
        <dbReference type="Proteomes" id="UP001139347"/>
    </source>
</evidence>